<dbReference type="PANTHER" id="PTHR46411:SF3">
    <property type="entry name" value="AAA+ ATPASE DOMAIN-CONTAINING PROTEIN"/>
    <property type="match status" value="1"/>
</dbReference>
<protein>
    <recommendedName>
        <fullName evidence="2">DUF7025 domain-containing protein</fullName>
    </recommendedName>
</protein>
<organism evidence="3 4">
    <name type="scientific">Passalora fulva</name>
    <name type="common">Tomato leaf mold</name>
    <name type="synonym">Cladosporium fulvum</name>
    <dbReference type="NCBI Taxonomy" id="5499"/>
    <lineage>
        <taxon>Eukaryota</taxon>
        <taxon>Fungi</taxon>
        <taxon>Dikarya</taxon>
        <taxon>Ascomycota</taxon>
        <taxon>Pezizomycotina</taxon>
        <taxon>Dothideomycetes</taxon>
        <taxon>Dothideomycetidae</taxon>
        <taxon>Mycosphaerellales</taxon>
        <taxon>Mycosphaerellaceae</taxon>
        <taxon>Fulvia</taxon>
    </lineage>
</organism>
<proteinExistence type="predicted"/>
<dbReference type="InterPro" id="IPR054289">
    <property type="entry name" value="DUF7025"/>
</dbReference>
<dbReference type="RefSeq" id="XP_047762746.1">
    <property type="nucleotide sequence ID" value="XM_047905087.1"/>
</dbReference>
<dbReference type="Pfam" id="PF22942">
    <property type="entry name" value="DUF7025"/>
    <property type="match status" value="1"/>
</dbReference>
<gene>
    <name evidence="3" type="ORF">CLAFUR5_05939</name>
</gene>
<evidence type="ECO:0000313" key="3">
    <source>
        <dbReference type="EMBL" id="UJO18380.1"/>
    </source>
</evidence>
<dbReference type="OrthoDB" id="10042665at2759"/>
<dbReference type="GeneID" id="71985817"/>
<dbReference type="KEGG" id="ffu:CLAFUR5_05939"/>
<dbReference type="Proteomes" id="UP000756132">
    <property type="component" value="Chromosome 5"/>
</dbReference>
<accession>A0A9Q8LJ10</accession>
<dbReference type="PANTHER" id="PTHR46411">
    <property type="entry name" value="FAMILY ATPASE, PUTATIVE-RELATED"/>
    <property type="match status" value="1"/>
</dbReference>
<feature type="compositionally biased region" description="Basic and acidic residues" evidence="1">
    <location>
        <begin position="36"/>
        <end position="67"/>
    </location>
</feature>
<evidence type="ECO:0000313" key="4">
    <source>
        <dbReference type="Proteomes" id="UP000756132"/>
    </source>
</evidence>
<dbReference type="AlphaFoldDB" id="A0A9Q8LJ10"/>
<dbReference type="OMA" id="THDECAS"/>
<dbReference type="EMBL" id="CP090167">
    <property type="protein sequence ID" value="UJO18380.1"/>
    <property type="molecule type" value="Genomic_DNA"/>
</dbReference>
<reference evidence="3" key="1">
    <citation type="submission" date="2021-12" db="EMBL/GenBank/DDBJ databases">
        <authorList>
            <person name="Zaccaron A."/>
            <person name="Stergiopoulos I."/>
        </authorList>
    </citation>
    <scope>NUCLEOTIDE SEQUENCE</scope>
    <source>
        <strain evidence="3">Race5_Kim</strain>
    </source>
</reference>
<feature type="domain" description="DUF7025" evidence="2">
    <location>
        <begin position="206"/>
        <end position="299"/>
    </location>
</feature>
<evidence type="ECO:0000259" key="2">
    <source>
        <dbReference type="Pfam" id="PF22942"/>
    </source>
</evidence>
<feature type="region of interest" description="Disordered" evidence="1">
    <location>
        <begin position="1"/>
        <end position="67"/>
    </location>
</feature>
<feature type="compositionally biased region" description="Polar residues" evidence="1">
    <location>
        <begin position="14"/>
        <end position="35"/>
    </location>
</feature>
<reference evidence="3" key="2">
    <citation type="journal article" date="2022" name="Microb. Genom.">
        <title>A chromosome-scale genome assembly of the tomato pathogen Cladosporium fulvum reveals a compartmentalized genome architecture and the presence of a dispensable chromosome.</title>
        <authorList>
            <person name="Zaccaron A.Z."/>
            <person name="Chen L.H."/>
            <person name="Samaras A."/>
            <person name="Stergiopoulos I."/>
        </authorList>
    </citation>
    <scope>NUCLEOTIDE SEQUENCE</scope>
    <source>
        <strain evidence="3">Race5_Kim</strain>
    </source>
</reference>
<keyword evidence="4" id="KW-1185">Reference proteome</keyword>
<sequence length="394" mass="45470">MPPALGMVSPPSPSQHTATTKPPQATPDKMTNGTSEHPEEATDSKEKETKDDDSTKSEGDEDAGIERGMKLDVKSLYREDYDHAWEDWTPDHEKMDAERLKNSRFAVVVRHEMDTAADSGLRLHSITIQSPLLRKILDKLFHGYRDISTKLKELTFSCPFHEFYFRWDRYIELTEQETDDTTRSHIALLNKTIKPEIEPHVELGKELRKEGTITFDYLWILFQQDAEVCAQIAKQNRLFNLVRASYQKTQVGVVFSMTCKFVSFDGDRFGYQNHTFQIKAFEGHRRVSELSVLPLDLHSRRDAIVTQTTARGRTFVKLQGVNYKSYYGFVEPADPRRKRQKIDGGRVVIDAAGYNNENVEDEQHLETLQDASDKFSDTVNNQDLDRDDDYFIFL</sequence>
<evidence type="ECO:0000256" key="1">
    <source>
        <dbReference type="SAM" id="MobiDB-lite"/>
    </source>
</evidence>
<name>A0A9Q8LJ10_PASFU</name>